<dbReference type="Gene3D" id="2.40.70.10">
    <property type="entry name" value="Acid Proteases"/>
    <property type="match status" value="1"/>
</dbReference>
<name>A0A2Z6P790_TRISU</name>
<dbReference type="InterPro" id="IPR005162">
    <property type="entry name" value="Retrotrans_gag_dom"/>
</dbReference>
<proteinExistence type="predicted"/>
<evidence type="ECO:0000256" key="1">
    <source>
        <dbReference type="SAM" id="Coils"/>
    </source>
</evidence>
<dbReference type="Pfam" id="PF24924">
    <property type="entry name" value="DUF7745"/>
    <property type="match status" value="1"/>
</dbReference>
<organism evidence="5 6">
    <name type="scientific">Trifolium subterraneum</name>
    <name type="common">Subterranean clover</name>
    <dbReference type="NCBI Taxonomy" id="3900"/>
    <lineage>
        <taxon>Eukaryota</taxon>
        <taxon>Viridiplantae</taxon>
        <taxon>Streptophyta</taxon>
        <taxon>Embryophyta</taxon>
        <taxon>Tracheophyta</taxon>
        <taxon>Spermatophyta</taxon>
        <taxon>Magnoliopsida</taxon>
        <taxon>eudicotyledons</taxon>
        <taxon>Gunneridae</taxon>
        <taxon>Pentapetalae</taxon>
        <taxon>rosids</taxon>
        <taxon>fabids</taxon>
        <taxon>Fabales</taxon>
        <taxon>Fabaceae</taxon>
        <taxon>Papilionoideae</taxon>
        <taxon>50 kb inversion clade</taxon>
        <taxon>NPAAA clade</taxon>
        <taxon>Hologalegina</taxon>
        <taxon>IRL clade</taxon>
        <taxon>Trifolieae</taxon>
        <taxon>Trifolium</taxon>
    </lineage>
</organism>
<dbReference type="EMBL" id="DF975381">
    <property type="protein sequence ID" value="GAU51686.1"/>
    <property type="molecule type" value="Genomic_DNA"/>
</dbReference>
<keyword evidence="1" id="KW-0175">Coiled coil</keyword>
<protein>
    <submittedName>
        <fullName evidence="5">Uncharacterized protein</fullName>
    </submittedName>
</protein>
<dbReference type="Proteomes" id="UP000242715">
    <property type="component" value="Unassembled WGS sequence"/>
</dbReference>
<dbReference type="OrthoDB" id="1747832at2759"/>
<feature type="compositionally biased region" description="Polar residues" evidence="2">
    <location>
        <begin position="905"/>
        <end position="914"/>
    </location>
</feature>
<dbReference type="InterPro" id="IPR021109">
    <property type="entry name" value="Peptidase_aspartic_dom_sf"/>
</dbReference>
<gene>
    <name evidence="5" type="ORF">TSUD_415000</name>
</gene>
<dbReference type="PANTHER" id="PTHR48154">
    <property type="entry name" value="PROTEIN, PUTATIVE-RELATED"/>
    <property type="match status" value="1"/>
</dbReference>
<dbReference type="InterPro" id="IPR056647">
    <property type="entry name" value="DUF7745"/>
</dbReference>
<feature type="region of interest" description="Disordered" evidence="2">
    <location>
        <begin position="889"/>
        <end position="914"/>
    </location>
</feature>
<dbReference type="PANTHER" id="PTHR48154:SF1">
    <property type="entry name" value="PROTEIN, PUTATIVE-RELATED"/>
    <property type="match status" value="1"/>
</dbReference>
<keyword evidence="6" id="KW-1185">Reference proteome</keyword>
<feature type="domain" description="Retrotransposon gag" evidence="3">
    <location>
        <begin position="718"/>
        <end position="808"/>
    </location>
</feature>
<evidence type="ECO:0000259" key="3">
    <source>
        <dbReference type="Pfam" id="PF03732"/>
    </source>
</evidence>
<evidence type="ECO:0000313" key="6">
    <source>
        <dbReference type="Proteomes" id="UP000242715"/>
    </source>
</evidence>
<feature type="coiled-coil region" evidence="1">
    <location>
        <begin position="389"/>
        <end position="423"/>
    </location>
</feature>
<evidence type="ECO:0000313" key="5">
    <source>
        <dbReference type="EMBL" id="GAU51686.1"/>
    </source>
</evidence>
<evidence type="ECO:0000256" key="2">
    <source>
        <dbReference type="SAM" id="MobiDB-lite"/>
    </source>
</evidence>
<dbReference type="Pfam" id="PF03732">
    <property type="entry name" value="Retrotrans_gag"/>
    <property type="match status" value="1"/>
</dbReference>
<feature type="domain" description="DUF7745" evidence="4">
    <location>
        <begin position="21"/>
        <end position="359"/>
    </location>
</feature>
<reference evidence="6" key="1">
    <citation type="journal article" date="2017" name="Front. Plant Sci.">
        <title>Climate Clever Clovers: New Paradigm to Reduce the Environmental Footprint of Ruminants by Breeding Low Methanogenic Forages Utilizing Haplotype Variation.</title>
        <authorList>
            <person name="Kaur P."/>
            <person name="Appels R."/>
            <person name="Bayer P.E."/>
            <person name="Keeble-Gagnere G."/>
            <person name="Wang J."/>
            <person name="Hirakawa H."/>
            <person name="Shirasawa K."/>
            <person name="Vercoe P."/>
            <person name="Stefanova K."/>
            <person name="Durmic Z."/>
            <person name="Nichols P."/>
            <person name="Revell C."/>
            <person name="Isobe S.N."/>
            <person name="Edwards D."/>
            <person name="Erskine W."/>
        </authorList>
    </citation>
    <scope>NUCLEOTIDE SEQUENCE [LARGE SCALE GENOMIC DNA]</scope>
    <source>
        <strain evidence="6">cv. Daliak</strain>
    </source>
</reference>
<sequence length="1654" mass="187293">MNIVRRNIKKISFKKPELTNLRKLGSLVSDPEKFREHHGGILSILKTDVEVGALEALIRFYDPLYHCFTFPDYQLVPTLEEYANLVGLPVLDAVPFSGLEEVPKPLAIATALHFKKTEISANLTIKGGLQGLTSRFLFNKAFFFANAASKDAFEAILALLIYGLVLFPNVDDFVDVNAIQIFLSKNPVPTLLADTYHSIHLRTQKGDGIIMCCAPLLYRWFMSHLPQTPHFKENPDKLRWPQRIMSLTPEDIVWYNAYCDVEVIIDGCGEFSNVPLLGTRGGINYNPILARRQFGYPMRDEPKNIYLTTVFYLNQEGSSDTRNRCVKAWRTIHRKDRNQLGKRLGSVSELYTKWVIDRATTLGIHYPLKRPLSSVVPTPSSLPLHFDTKEEFQEQWAELTCEKDAWKRRCQIVELENETLKGELEQKDHLIFLQSQQIVEKNDLLQQKDALSRQDSKRKKRQGDLFSSGFDSLKVARRIRYKPTRVYNTRSRLKSKMNNFEEENHMLREQMTTMQTVIEKLTSMVASLMATQNQTPAPVPQSSNTLVPPPISSAPLSTPQFVIPEGYPWGMPVGFLGEESHPVVSEIPHVQSTVPIPQLVNTLPQVTATVSAPLVHAIQQNQMPIFQAESVGGYDRVDDLQIKYDEIQREMRALRGKYLFGQDAHELCLVPDVVVPHKFKVPDFEKYKGSTCPKAHLIMYARKMSTQTSNDKLLIHYFQDSLTGAALRWYMDLDRANVSSFNDLASAFIRQYNYNSYRAPDRDELRALAQKEKESFKEYAQRWRELAAQIRHPVEEKELCKLFLHTLSPFFYEKMVGIVSRSFTEMVEMGMCLEEGIRQGRLIRENAPTNTAKKYGNSFSKKKESEVGMVTQGGPQSRYPTYQHVSAITPTSQPQIRPQTPQQPYNHPNRTQRNPTFDPIPIKYADLLPALLAKFFVQTRPPPPVPAVLPTWYRSDVTCPFHQGPPGHDVERCFALKKVVQELIRNKVLSFKDENPNVQNNLLPNHSKMCEAKLFSHDHVTCGKCLKNPQGCSRVQEDIQRLMDKGELVVTKKNEDVCVIVPEFNVSDRLEMIYNSGEPTVTPLVICLSGPMPYTSLRAVPYRYDATMLQDGVETPIPSLISVDNIANNSKVLRSWRILPGTVQGKTGNSVEKTQIPDSSGTGERVYEDSDEVLEMIKRSEYKIVDQLLQTPSKISILSLLMNFDAHREALMKVLDQAYVDHDVTLGQFGSIVGNITACNNLSFSDEELPERGRNHNVALHISVACKFDSLSNVLIDTGSSLNVMSKITFDKLAYRGAPLRPSALIVKAFDGSRKSVIGEIDLPISVGPYEFQIIFQVMDFRASYSCLLGRPWIHVAGAVTSTLHQKLKFVREGKLVIVNGEEALLVSHLSAFSYIGADVEDGTAFQGLSVEEGSSEKAKAPMQSVKDAQKVMQGDEASHWPIADIFRGAGFINAPPETNAIIEHEDEEEPPSFVTPGGICCNWVTVDVPSVTPLSKLSINKPVEHNDPRPSPNFEFPVYEAVEEEDEEIPDEIRRLLDQEKRTIQPHKEVIELINLGSEEEKKEIKIGASLEASVKERVIVLLREYVDIFAWSYQDMRGLDPEIVEHHLTVKPECPSVKQKLRRTHPDMALKIKEEVQKQIDAGFLITSEYPQ</sequence>
<accession>A0A2Z6P790</accession>
<dbReference type="CDD" id="cd00303">
    <property type="entry name" value="retropepsin_like"/>
    <property type="match status" value="1"/>
</dbReference>
<evidence type="ECO:0000259" key="4">
    <source>
        <dbReference type="Pfam" id="PF24924"/>
    </source>
</evidence>
<feature type="compositionally biased region" description="Low complexity" evidence="2">
    <location>
        <begin position="889"/>
        <end position="904"/>
    </location>
</feature>
<dbReference type="SUPFAM" id="SSF50630">
    <property type="entry name" value="Acid proteases"/>
    <property type="match status" value="1"/>
</dbReference>